<organism evidence="1 2">
    <name type="scientific">Komagataeibacter xylinus</name>
    <name type="common">Gluconacetobacter xylinus</name>
    <dbReference type="NCBI Taxonomy" id="28448"/>
    <lineage>
        <taxon>Bacteria</taxon>
        <taxon>Pseudomonadati</taxon>
        <taxon>Pseudomonadota</taxon>
        <taxon>Alphaproteobacteria</taxon>
        <taxon>Acetobacterales</taxon>
        <taxon>Acetobacteraceae</taxon>
        <taxon>Komagataeibacter</taxon>
    </lineage>
</organism>
<gene>
    <name evidence="1" type="ORF">CFR75_14440</name>
</gene>
<dbReference type="Proteomes" id="UP000248257">
    <property type="component" value="Unassembled WGS sequence"/>
</dbReference>
<dbReference type="OrthoDB" id="275223at2"/>
<dbReference type="RefSeq" id="WP_061276274.1">
    <property type="nucleotide sequence ID" value="NZ_CBCRXN010000065.1"/>
</dbReference>
<keyword evidence="2" id="KW-1185">Reference proteome</keyword>
<sequence length="169" mass="17847">MSDLIVIGFDTEDGATAARTECAALEKEYLIDLADAVVVRRTSDGKVHLDQSVNLTALGFSGGLATGAFWGTLLGLIFLNPLAGFVAGSMTGAGVGTLEGHFSDYGISDDFIREVGQQLRNGTSALFILVRKAQPEKVVSEFHKLGGHPHIMQTSLSPEADAKLRSLIG</sequence>
<evidence type="ECO:0000313" key="2">
    <source>
        <dbReference type="Proteomes" id="UP000248257"/>
    </source>
</evidence>
<dbReference type="Pfam" id="PF06897">
    <property type="entry name" value="DUF1269"/>
    <property type="match status" value="1"/>
</dbReference>
<comment type="caution">
    <text evidence="1">The sequence shown here is derived from an EMBL/GenBank/DDBJ whole genome shotgun (WGS) entry which is preliminary data.</text>
</comment>
<dbReference type="EMBL" id="NKUC01000047">
    <property type="protein sequence ID" value="PYD55811.1"/>
    <property type="molecule type" value="Genomic_DNA"/>
</dbReference>
<accession>A0A318PF22</accession>
<protein>
    <recommendedName>
        <fullName evidence="3">DUF1269 domain-containing protein</fullName>
    </recommendedName>
</protein>
<proteinExistence type="predicted"/>
<reference evidence="1 2" key="1">
    <citation type="submission" date="2017-07" db="EMBL/GenBank/DDBJ databases">
        <title>A draft genome sequence of Komagataeibacter xylinus LMG 1515.</title>
        <authorList>
            <person name="Skraban J."/>
            <person name="Cleenwerck I."/>
            <person name="Vandamme P."/>
            <person name="Trcek J."/>
        </authorList>
    </citation>
    <scope>NUCLEOTIDE SEQUENCE [LARGE SCALE GENOMIC DNA]</scope>
    <source>
        <strain evidence="1 2">LMG 1515</strain>
    </source>
</reference>
<name>A0A318PF22_KOMXY</name>
<dbReference type="InterPro" id="IPR009200">
    <property type="entry name" value="DUF1269_membrane"/>
</dbReference>
<evidence type="ECO:0000313" key="1">
    <source>
        <dbReference type="EMBL" id="PYD55811.1"/>
    </source>
</evidence>
<dbReference type="AlphaFoldDB" id="A0A318PF22"/>
<evidence type="ECO:0008006" key="3">
    <source>
        <dbReference type="Google" id="ProtNLM"/>
    </source>
</evidence>